<dbReference type="Proteomes" id="UP001372338">
    <property type="component" value="Unassembled WGS sequence"/>
</dbReference>
<keyword evidence="3" id="KW-0804">Transcription</keyword>
<evidence type="ECO:0000256" key="1">
    <source>
        <dbReference type="ARBA" id="ARBA00004123"/>
    </source>
</evidence>
<dbReference type="GO" id="GO:0000976">
    <property type="term" value="F:transcription cis-regulatory region binding"/>
    <property type="evidence" value="ECO:0007669"/>
    <property type="project" value="UniProtKB-ARBA"/>
</dbReference>
<feature type="region of interest" description="Disordered" evidence="5">
    <location>
        <begin position="216"/>
        <end position="236"/>
    </location>
</feature>
<evidence type="ECO:0000259" key="6">
    <source>
        <dbReference type="Pfam" id="PF26576"/>
    </source>
</evidence>
<dbReference type="PANTHER" id="PTHR33124:SF44">
    <property type="entry name" value="MYC-TYPE, BASIC HELIX-LOOP-HELIX (BHLH) DOMAIN-CONTAINING PROTEIN-RELATED"/>
    <property type="match status" value="1"/>
</dbReference>
<dbReference type="InterPro" id="IPR036638">
    <property type="entry name" value="HLH_DNA-bd_sf"/>
</dbReference>
<comment type="subcellular location">
    <subcellularLocation>
        <location evidence="1">Nucleus</location>
    </subcellularLocation>
</comment>
<feature type="compositionally biased region" description="Basic residues" evidence="5">
    <location>
        <begin position="28"/>
        <end position="48"/>
    </location>
</feature>
<proteinExistence type="predicted"/>
<evidence type="ECO:0000256" key="5">
    <source>
        <dbReference type="SAM" id="MobiDB-lite"/>
    </source>
</evidence>
<evidence type="ECO:0000256" key="2">
    <source>
        <dbReference type="ARBA" id="ARBA00023015"/>
    </source>
</evidence>
<dbReference type="Pfam" id="PF26576">
    <property type="entry name" value="IBH1_N"/>
    <property type="match status" value="1"/>
</dbReference>
<accession>A0AAN9E4D4</accession>
<dbReference type="GO" id="GO:0006355">
    <property type="term" value="P:regulation of DNA-templated transcription"/>
    <property type="evidence" value="ECO:0007669"/>
    <property type="project" value="InterPro"/>
</dbReference>
<protein>
    <recommendedName>
        <fullName evidence="6">IBH1-like N-terminal domain-containing protein</fullName>
    </recommendedName>
</protein>
<keyword evidence="2" id="KW-0805">Transcription regulation</keyword>
<evidence type="ECO:0000256" key="4">
    <source>
        <dbReference type="ARBA" id="ARBA00023242"/>
    </source>
</evidence>
<dbReference type="SUPFAM" id="SSF47459">
    <property type="entry name" value="HLH, helix-loop-helix DNA-binding domain"/>
    <property type="match status" value="1"/>
</dbReference>
<dbReference type="InterPro" id="IPR044549">
    <property type="entry name" value="bHLH_AtIBH1-like"/>
</dbReference>
<reference evidence="7 8" key="1">
    <citation type="submission" date="2024-01" db="EMBL/GenBank/DDBJ databases">
        <title>The genomes of 5 underutilized Papilionoideae crops provide insights into root nodulation and disease resistanc.</title>
        <authorList>
            <person name="Yuan L."/>
        </authorList>
    </citation>
    <scope>NUCLEOTIDE SEQUENCE [LARGE SCALE GENOMIC DNA]</scope>
    <source>
        <strain evidence="7">ZHUSHIDOU_FW_LH</strain>
        <tissue evidence="7">Leaf</tissue>
    </source>
</reference>
<feature type="region of interest" description="Disordered" evidence="5">
    <location>
        <begin position="1"/>
        <end position="66"/>
    </location>
</feature>
<evidence type="ECO:0000313" key="8">
    <source>
        <dbReference type="Proteomes" id="UP001372338"/>
    </source>
</evidence>
<name>A0AAN9E4D4_CROPI</name>
<keyword evidence="8" id="KW-1185">Reference proteome</keyword>
<keyword evidence="4" id="KW-0539">Nucleus</keyword>
<dbReference type="EMBL" id="JAYWIO010000008">
    <property type="protein sequence ID" value="KAK7246253.1"/>
    <property type="molecule type" value="Genomic_DNA"/>
</dbReference>
<organism evidence="7 8">
    <name type="scientific">Crotalaria pallida</name>
    <name type="common">Smooth rattlebox</name>
    <name type="synonym">Crotalaria striata</name>
    <dbReference type="NCBI Taxonomy" id="3830"/>
    <lineage>
        <taxon>Eukaryota</taxon>
        <taxon>Viridiplantae</taxon>
        <taxon>Streptophyta</taxon>
        <taxon>Embryophyta</taxon>
        <taxon>Tracheophyta</taxon>
        <taxon>Spermatophyta</taxon>
        <taxon>Magnoliopsida</taxon>
        <taxon>eudicotyledons</taxon>
        <taxon>Gunneridae</taxon>
        <taxon>Pentapetalae</taxon>
        <taxon>rosids</taxon>
        <taxon>fabids</taxon>
        <taxon>Fabales</taxon>
        <taxon>Fabaceae</taxon>
        <taxon>Papilionoideae</taxon>
        <taxon>50 kb inversion clade</taxon>
        <taxon>genistoids sensu lato</taxon>
        <taxon>core genistoids</taxon>
        <taxon>Crotalarieae</taxon>
        <taxon>Crotalaria</taxon>
    </lineage>
</organism>
<dbReference type="InterPro" id="IPR044660">
    <property type="entry name" value="IBH1-like"/>
</dbReference>
<sequence>MASSLTSTNPPPPTTTNPSRDTHVQQQQHHKKKKKLNQKQHHQHHHQQQRQEPSHAKWKTQKQQQIYSSKLRQALTRVNLAGNRRGKEVREAADRVLAVTAKGRSRWSRAILMTSRLKINKFRKQQHKRRKITASSIGPGPAQTRLKKQSRFSVLRLKGKTVPAFQRKVKVLGRLVPGCKKEPLPVILEEAIDYIPALEMQVRAMTALSQLLFGSSSSSSSGGGAESSSATFGGPL</sequence>
<dbReference type="AlphaFoldDB" id="A0AAN9E4D4"/>
<dbReference type="PANTHER" id="PTHR33124">
    <property type="entry name" value="TRANSCRIPTION FACTOR IBH1-LIKE 1"/>
    <property type="match status" value="1"/>
</dbReference>
<dbReference type="CDD" id="cd11444">
    <property type="entry name" value="bHLH_AtIBH1_like"/>
    <property type="match status" value="1"/>
</dbReference>
<feature type="domain" description="IBH1-like N-terminal" evidence="6">
    <location>
        <begin position="62"/>
        <end position="113"/>
    </location>
</feature>
<evidence type="ECO:0000256" key="3">
    <source>
        <dbReference type="ARBA" id="ARBA00023163"/>
    </source>
</evidence>
<dbReference type="GO" id="GO:0046983">
    <property type="term" value="F:protein dimerization activity"/>
    <property type="evidence" value="ECO:0007669"/>
    <property type="project" value="InterPro"/>
</dbReference>
<evidence type="ECO:0000313" key="7">
    <source>
        <dbReference type="EMBL" id="KAK7246253.1"/>
    </source>
</evidence>
<feature type="compositionally biased region" description="Low complexity" evidence="5">
    <location>
        <begin position="16"/>
        <end position="27"/>
    </location>
</feature>
<gene>
    <name evidence="7" type="ORF">RIF29_41115</name>
</gene>
<comment type="caution">
    <text evidence="7">The sequence shown here is derived from an EMBL/GenBank/DDBJ whole genome shotgun (WGS) entry which is preliminary data.</text>
</comment>
<dbReference type="GO" id="GO:0005634">
    <property type="term" value="C:nucleus"/>
    <property type="evidence" value="ECO:0007669"/>
    <property type="project" value="UniProtKB-SubCell"/>
</dbReference>
<dbReference type="InterPro" id="IPR059002">
    <property type="entry name" value="IBH1_N"/>
</dbReference>